<keyword evidence="2" id="KW-1185">Reference proteome</keyword>
<evidence type="ECO:0000313" key="1">
    <source>
        <dbReference type="EMBL" id="KIX03721.1"/>
    </source>
</evidence>
<protein>
    <submittedName>
        <fullName evidence="1">Uncharacterized protein</fullName>
    </submittedName>
</protein>
<dbReference type="GeneID" id="25295345"/>
<gene>
    <name evidence="1" type="ORF">Z518_07274</name>
</gene>
<organism evidence="1 2">
    <name type="scientific">Rhinocladiella mackenziei CBS 650.93</name>
    <dbReference type="NCBI Taxonomy" id="1442369"/>
    <lineage>
        <taxon>Eukaryota</taxon>
        <taxon>Fungi</taxon>
        <taxon>Dikarya</taxon>
        <taxon>Ascomycota</taxon>
        <taxon>Pezizomycotina</taxon>
        <taxon>Eurotiomycetes</taxon>
        <taxon>Chaetothyriomycetidae</taxon>
        <taxon>Chaetothyriales</taxon>
        <taxon>Herpotrichiellaceae</taxon>
        <taxon>Rhinocladiella</taxon>
    </lineage>
</organism>
<accession>A0A0D2IKG3</accession>
<dbReference type="STRING" id="1442369.A0A0D2IKG3"/>
<dbReference type="HOGENOM" id="CLU_1497025_0_0_1"/>
<dbReference type="VEuPathDB" id="FungiDB:Z518_07274"/>
<dbReference type="AlphaFoldDB" id="A0A0D2IKG3"/>
<sequence>MSLVFSKRPQPTLSNLPFKLTPAKTALAAEVLLAHFLSSPCPLSRPTLNLLFPTHNADRCQWVAEEIFRFMVGLPPISHLQNQRLIPVIFAVCEMKSTSEQLSCHLMAVEYYQRWKVQSDLAVFNTVIGLMETVWRLIDDGLDLENVWWSDVPRVFWTSSSSSGAMKAAVAWEDAGPGKD</sequence>
<reference evidence="1 2" key="1">
    <citation type="submission" date="2015-01" db="EMBL/GenBank/DDBJ databases">
        <title>The Genome Sequence of Rhinocladiella mackenzie CBS 650.93.</title>
        <authorList>
            <consortium name="The Broad Institute Genomics Platform"/>
            <person name="Cuomo C."/>
            <person name="de Hoog S."/>
            <person name="Gorbushina A."/>
            <person name="Stielow B."/>
            <person name="Teixiera M."/>
            <person name="Abouelleil A."/>
            <person name="Chapman S.B."/>
            <person name="Priest M."/>
            <person name="Young S.K."/>
            <person name="Wortman J."/>
            <person name="Nusbaum C."/>
            <person name="Birren B."/>
        </authorList>
    </citation>
    <scope>NUCLEOTIDE SEQUENCE [LARGE SCALE GENOMIC DNA]</scope>
    <source>
        <strain evidence="1 2">CBS 650.93</strain>
    </source>
</reference>
<dbReference type="RefSeq" id="XP_013270857.1">
    <property type="nucleotide sequence ID" value="XM_013415403.1"/>
</dbReference>
<dbReference type="EMBL" id="KN847479">
    <property type="protein sequence ID" value="KIX03721.1"/>
    <property type="molecule type" value="Genomic_DNA"/>
</dbReference>
<name>A0A0D2IKG3_9EURO</name>
<evidence type="ECO:0000313" key="2">
    <source>
        <dbReference type="Proteomes" id="UP000053617"/>
    </source>
</evidence>
<dbReference type="Proteomes" id="UP000053617">
    <property type="component" value="Unassembled WGS sequence"/>
</dbReference>
<proteinExistence type="predicted"/>